<dbReference type="PANTHER" id="PTHR38108:SF1">
    <property type="entry name" value="UPF0319 PROTEIN YCCT"/>
    <property type="match status" value="1"/>
</dbReference>
<feature type="region of interest" description="Disordered" evidence="3">
    <location>
        <begin position="136"/>
        <end position="170"/>
    </location>
</feature>
<dbReference type="InterPro" id="IPR018635">
    <property type="entry name" value="UPF0319"/>
</dbReference>
<evidence type="ECO:0000256" key="4">
    <source>
        <dbReference type="SAM" id="SignalP"/>
    </source>
</evidence>
<feature type="chain" id="PRO_5012065641" evidence="4">
    <location>
        <begin position="21"/>
        <end position="201"/>
    </location>
</feature>
<feature type="signal peptide" evidence="4">
    <location>
        <begin position="1"/>
        <end position="20"/>
    </location>
</feature>
<dbReference type="Pfam" id="PF09829">
    <property type="entry name" value="DUF2057"/>
    <property type="match status" value="1"/>
</dbReference>
<keyword evidence="2 4" id="KW-0732">Signal</keyword>
<keyword evidence="6" id="KW-1185">Reference proteome</keyword>
<evidence type="ECO:0000313" key="6">
    <source>
        <dbReference type="Proteomes" id="UP000228621"/>
    </source>
</evidence>
<name>A0A2A5JMZ5_PSEO7</name>
<dbReference type="Proteomes" id="UP000228621">
    <property type="component" value="Unassembled WGS sequence"/>
</dbReference>
<dbReference type="RefSeq" id="WP_099643007.1">
    <property type="nucleotide sequence ID" value="NZ_NKHF01000074.1"/>
</dbReference>
<sequence>MRLRLTLATTLLALTPLAQAALLSFPEEIIPLQVEDKTIEHSFFSKVRELDLAPGNYAIKMRYTDLYEVGYDDHETVESAPFWAKVSITQEGEYQIEFNRADNVVAAKAFAKQPLVMLQAPNESLATTLVVSQERPKLSASNQLSKPVKNSSSTAPNPMTSTVTPAAPKSAHPDVVGMLNYWWQQATPEQRRLFLEKIKGN</sequence>
<organism evidence="5 6">
    <name type="scientific">Pseudoalteromonas piscicida</name>
    <dbReference type="NCBI Taxonomy" id="43662"/>
    <lineage>
        <taxon>Bacteria</taxon>
        <taxon>Pseudomonadati</taxon>
        <taxon>Pseudomonadota</taxon>
        <taxon>Gammaproteobacteria</taxon>
        <taxon>Alteromonadales</taxon>
        <taxon>Pseudoalteromonadaceae</taxon>
        <taxon>Pseudoalteromonas</taxon>
    </lineage>
</organism>
<evidence type="ECO:0000313" key="5">
    <source>
        <dbReference type="EMBL" id="PCK30737.1"/>
    </source>
</evidence>
<comment type="caution">
    <text evidence="5">The sequence shown here is derived from an EMBL/GenBank/DDBJ whole genome shotgun (WGS) entry which is preliminary data.</text>
</comment>
<feature type="compositionally biased region" description="Polar residues" evidence="3">
    <location>
        <begin position="139"/>
        <end position="164"/>
    </location>
</feature>
<evidence type="ECO:0000256" key="1">
    <source>
        <dbReference type="ARBA" id="ARBA00008490"/>
    </source>
</evidence>
<evidence type="ECO:0000256" key="2">
    <source>
        <dbReference type="ARBA" id="ARBA00022729"/>
    </source>
</evidence>
<dbReference type="PANTHER" id="PTHR38108">
    <property type="entry name" value="UPF0319 PROTEIN YCCT"/>
    <property type="match status" value="1"/>
</dbReference>
<accession>A0A2A5JMZ5</accession>
<evidence type="ECO:0000256" key="3">
    <source>
        <dbReference type="SAM" id="MobiDB-lite"/>
    </source>
</evidence>
<protein>
    <submittedName>
        <fullName evidence="5">DUF2057 domain-containing protein</fullName>
    </submittedName>
</protein>
<dbReference type="EMBL" id="NKHF01000074">
    <property type="protein sequence ID" value="PCK30737.1"/>
    <property type="molecule type" value="Genomic_DNA"/>
</dbReference>
<dbReference type="OrthoDB" id="5734775at2"/>
<proteinExistence type="inferred from homology"/>
<comment type="similarity">
    <text evidence="1">Belongs to the UPF0319 family.</text>
</comment>
<gene>
    <name evidence="5" type="ORF">CEX98_15815</name>
</gene>
<dbReference type="AlphaFoldDB" id="A0A2A5JMZ5"/>
<reference evidence="6" key="1">
    <citation type="journal article" date="2019" name="Genome Announc.">
        <title>Draft Genome Sequence of Pseudoalteromonas piscicida Strain 36Y ROTHPW, an Hypersaline Seawater Isolate from the South Coast of Sonora, Mexico.</title>
        <authorList>
            <person name="Sanchez-Diaz R."/>
            <person name="Molina-Garza Z.J."/>
            <person name="Cruz-Suarez L.E."/>
            <person name="Selvin J."/>
            <person name="Kiran G.S."/>
            <person name="Ibarra-Gamez J.C."/>
            <person name="Gomez-Gil B."/>
            <person name="Galaviz-Silva L."/>
        </authorList>
    </citation>
    <scope>NUCLEOTIDE SEQUENCE [LARGE SCALE GENOMIC DNA]</scope>
    <source>
        <strain evidence="6">36Y_RITHPW</strain>
    </source>
</reference>